<dbReference type="AlphaFoldDB" id="A0A1R0H8X3"/>
<feature type="compositionally biased region" description="Low complexity" evidence="1">
    <location>
        <begin position="320"/>
        <end position="352"/>
    </location>
</feature>
<dbReference type="STRING" id="133383.A0A1R0H8X3"/>
<keyword evidence="3" id="KW-1185">Reference proteome</keyword>
<name>A0A1R0H8X3_9FUNG</name>
<comment type="caution">
    <text evidence="2">The sequence shown here is derived from an EMBL/GenBank/DDBJ whole genome shotgun (WGS) entry which is preliminary data.</text>
</comment>
<dbReference type="EMBL" id="LSSL01000073">
    <property type="protein sequence ID" value="OLY85557.1"/>
    <property type="molecule type" value="Genomic_DNA"/>
</dbReference>
<gene>
    <name evidence="2" type="ORF">AYI68_g250</name>
</gene>
<feature type="compositionally biased region" description="Low complexity" evidence="1">
    <location>
        <begin position="457"/>
        <end position="476"/>
    </location>
</feature>
<evidence type="ECO:0000256" key="1">
    <source>
        <dbReference type="SAM" id="MobiDB-lite"/>
    </source>
</evidence>
<feature type="region of interest" description="Disordered" evidence="1">
    <location>
        <begin position="609"/>
        <end position="687"/>
    </location>
</feature>
<organism evidence="2 3">
    <name type="scientific">Smittium mucronatum</name>
    <dbReference type="NCBI Taxonomy" id="133383"/>
    <lineage>
        <taxon>Eukaryota</taxon>
        <taxon>Fungi</taxon>
        <taxon>Fungi incertae sedis</taxon>
        <taxon>Zoopagomycota</taxon>
        <taxon>Kickxellomycotina</taxon>
        <taxon>Harpellomycetes</taxon>
        <taxon>Harpellales</taxon>
        <taxon>Legeriomycetaceae</taxon>
        <taxon>Smittium</taxon>
    </lineage>
</organism>
<accession>A0A1R0H8X3</accession>
<protein>
    <submittedName>
        <fullName evidence="2">Uncharacterized protein</fullName>
    </submittedName>
</protein>
<proteinExistence type="predicted"/>
<feature type="region of interest" description="Disordered" evidence="1">
    <location>
        <begin position="320"/>
        <end position="375"/>
    </location>
</feature>
<dbReference type="OrthoDB" id="10376662at2759"/>
<dbReference type="Proteomes" id="UP000187455">
    <property type="component" value="Unassembled WGS sequence"/>
</dbReference>
<evidence type="ECO:0000313" key="2">
    <source>
        <dbReference type="EMBL" id="OLY85557.1"/>
    </source>
</evidence>
<feature type="region of interest" description="Disordered" evidence="1">
    <location>
        <begin position="433"/>
        <end position="476"/>
    </location>
</feature>
<feature type="compositionally biased region" description="Low complexity" evidence="1">
    <location>
        <begin position="609"/>
        <end position="656"/>
    </location>
</feature>
<sequence>MHFHRFNRISFIVLYFDFLIGIYANNGVHEALEDIDQYQSIAPNGAYNNENMGLLNGHDDGDIGTKNTGNIGGNIAYGVLDSYNRPETNFYNEQADLNENESNNEALNIEFSNPENLSEDEYDKVHGETAETYNDNASEDFKDPNIPNSDNLERTISEFKNLGRVNVKASSKKCGNNMLGCSSSGNEKMGLEGITSSDNKLQQNNLPKAANQNPSGGYKNKMKALSTPWNFQPLDYFQNLMLEKNSIDTKENSSEDFKLGRVIKSGLDNITNMFKRGSLLKKEEGILRKSDLEIKELDNKELYEIEDNIAILLASDKSSSSRSVSSTNSSSSTRSSSTANSSSTTKSSSNTKSKSDKKSKTYNKSVSAKTKKEVSVKTKVNTGVKIDVKTAIVSKIATNTSKESETPICHCHCMYNGSRFNAQMNKVDKIGTVSGEKRSRRSRLMRADAPNAIVGNSSSSSSSNTLSQSSTTQQGSYSSITNKITSTLVVIQSTTSLQSITSTSFSTTSQSSFTNVTPASTFSSTQNVSSASKPVTFLKGNDREMVIVQGKTYGLILSSTSNASAKALDVNNDGQNTTPLNSSPTVIHLSSQDPILSGRLVLKLTSVSGSTSIPSNTTNNNSTSASSSTANNSSTSSTDSNSTSSVSDTSNTQSASPALPVANQINDDGELFPLGVESQNGSPDSSDILLNGDYLESDSMNGLGVDSNGNIIAEYIEVYEDPNEQDSPQEYSNEYLS</sequence>
<evidence type="ECO:0000313" key="3">
    <source>
        <dbReference type="Proteomes" id="UP000187455"/>
    </source>
</evidence>
<reference evidence="2 3" key="1">
    <citation type="journal article" date="2016" name="Mol. Biol. Evol.">
        <title>Genome-Wide Survey of Gut Fungi (Harpellales) Reveals the First Horizontally Transferred Ubiquitin Gene from a Mosquito Host.</title>
        <authorList>
            <person name="Wang Y."/>
            <person name="White M.M."/>
            <person name="Kvist S."/>
            <person name="Moncalvo J.M."/>
        </authorList>
    </citation>
    <scope>NUCLEOTIDE SEQUENCE [LARGE SCALE GENOMIC DNA]</scope>
    <source>
        <strain evidence="2 3">ALG-7-W6</strain>
    </source>
</reference>